<dbReference type="GO" id="GO:0005524">
    <property type="term" value="F:ATP binding"/>
    <property type="evidence" value="ECO:0007669"/>
    <property type="project" value="UniProtKB-KW"/>
</dbReference>
<keyword evidence="5" id="KW-0547">Nucleotide-binding</keyword>
<keyword evidence="10" id="KW-0234">DNA repair</keyword>
<dbReference type="PANTHER" id="PTHR19306">
    <property type="entry name" value="STRUCTURAL MAINTENANCE OF CHROMOSOMES 5,6 SMC5, SMC6"/>
    <property type="match status" value="1"/>
</dbReference>
<dbReference type="SUPFAM" id="SSF52540">
    <property type="entry name" value="P-loop containing nucleoside triphosphate hydrolases"/>
    <property type="match status" value="2"/>
</dbReference>
<keyword evidence="8 12" id="KW-0175">Coiled coil</keyword>
<keyword evidence="4" id="KW-0158">Chromosome</keyword>
<dbReference type="Proteomes" id="UP000006310">
    <property type="component" value="Chromosome 2"/>
</dbReference>
<feature type="coiled-coil region" evidence="12">
    <location>
        <begin position="716"/>
        <end position="843"/>
    </location>
</feature>
<evidence type="ECO:0000256" key="6">
    <source>
        <dbReference type="ARBA" id="ARBA00022763"/>
    </source>
</evidence>
<keyword evidence="7" id="KW-0067">ATP-binding</keyword>
<evidence type="ECO:0000256" key="7">
    <source>
        <dbReference type="ARBA" id="ARBA00022840"/>
    </source>
</evidence>
<evidence type="ECO:0000256" key="13">
    <source>
        <dbReference type="SAM" id="MobiDB-lite"/>
    </source>
</evidence>
<evidence type="ECO:0000256" key="8">
    <source>
        <dbReference type="ARBA" id="ARBA00023054"/>
    </source>
</evidence>
<feature type="region of interest" description="Disordered" evidence="13">
    <location>
        <begin position="1096"/>
        <end position="1117"/>
    </location>
</feature>
<dbReference type="AlphaFoldDB" id="J7S5A8"/>
<dbReference type="GO" id="GO:0035861">
    <property type="term" value="C:site of double-strand break"/>
    <property type="evidence" value="ECO:0007669"/>
    <property type="project" value="EnsemblFungi"/>
</dbReference>
<protein>
    <recommendedName>
        <fullName evidence="14">RecF/RecN/SMC N-terminal domain-containing protein</fullName>
    </recommendedName>
</protein>
<evidence type="ECO:0000256" key="9">
    <source>
        <dbReference type="ARBA" id="ARBA00023172"/>
    </source>
</evidence>
<dbReference type="GO" id="GO:0005634">
    <property type="term" value="C:nucleus"/>
    <property type="evidence" value="ECO:0007669"/>
    <property type="project" value="UniProtKB-SubCell"/>
</dbReference>
<evidence type="ECO:0000256" key="3">
    <source>
        <dbReference type="ARBA" id="ARBA00006793"/>
    </source>
</evidence>
<reference evidence="16" key="2">
    <citation type="submission" date="2012-08" db="EMBL/GenBank/DDBJ databases">
        <title>Genome sequence of Kazachstania naganishii.</title>
        <authorList>
            <person name="Gordon J.L."/>
            <person name="Armisen D."/>
            <person name="Proux-Wera E."/>
            <person name="OhEigeartaigh S.S."/>
            <person name="Byrne K.P."/>
            <person name="Wolfe K.H."/>
        </authorList>
    </citation>
    <scope>NUCLEOTIDE SEQUENCE [LARGE SCALE GENOMIC DNA]</scope>
    <source>
        <strain evidence="16">ATCC MYA-139 / BCRC 22969 / CBS 8797 / CCRC 22969 / KCTC 17520 / NBRC 10181 / NCYC 3082</strain>
    </source>
</reference>
<dbReference type="Gene3D" id="3.40.50.300">
    <property type="entry name" value="P-loop containing nucleotide triphosphate hydrolases"/>
    <property type="match status" value="2"/>
</dbReference>
<keyword evidence="16" id="KW-1185">Reference proteome</keyword>
<organism evidence="15 16">
    <name type="scientific">Huiozyma naganishii (strain ATCC MYA-139 / BCRC 22969 / CBS 8797 / KCTC 17520 / NBRC 10181 / NCYC 3082 / Yp74L-3)</name>
    <name type="common">Yeast</name>
    <name type="synonym">Kazachstania naganishii</name>
    <dbReference type="NCBI Taxonomy" id="1071383"/>
    <lineage>
        <taxon>Eukaryota</taxon>
        <taxon>Fungi</taxon>
        <taxon>Dikarya</taxon>
        <taxon>Ascomycota</taxon>
        <taxon>Saccharomycotina</taxon>
        <taxon>Saccharomycetes</taxon>
        <taxon>Saccharomycetales</taxon>
        <taxon>Saccharomycetaceae</taxon>
        <taxon>Huiozyma</taxon>
    </lineage>
</organism>
<dbReference type="PANTHER" id="PTHR19306:SF6">
    <property type="entry name" value="STRUCTURAL MAINTENANCE OF CHROMOSOMES PROTEIN 6"/>
    <property type="match status" value="1"/>
</dbReference>
<evidence type="ECO:0000313" key="15">
    <source>
        <dbReference type="EMBL" id="CCK69031.1"/>
    </source>
</evidence>
<dbReference type="GO" id="GO:0051304">
    <property type="term" value="P:chromosome separation"/>
    <property type="evidence" value="ECO:0007669"/>
    <property type="project" value="EnsemblFungi"/>
</dbReference>
<dbReference type="GeneID" id="34524681"/>
<sequence length="1117" mass="127901">MSSVAAVEVTSARGGTDSQKRSYEGADEELLGFAARETQDSRGHARKKRRRTYNAMTQYSQTDTSIGGLPTHIVQSFPAGYIKKVVLKNFMCHEHFEMDLGPKLNFIVGNNGSGKSAILTAITVGLGAKAAETNRGNSLKDLIKEGCHRAKIAITLENESYGAYQPDVFGSEIIIERTIKRDGTATFSLRTETRNVISTKRKDVLTIVDYFSVPISNPMCFLSQDAARSFLTASTPHDKYLHFMKGTLLQEINDNLDRAKLICETSQNNMVLHYSNLKTLKHDYEDSKRLVKELNQTSNLTERKLLLQGKSLWLDIEHNEKSVSTLQEKIDEVKGKIREVDGKIEGKHQKIERFKTDAEQVTSTIEAKLEEITEIESKHQEVREKLRVVRNKFEIEKSNEKQAQESIKKCEENIRNLDVSIKRLEDELQREMGGDKEQMRQELNELEAKQEQLLSKSRDILPALETLESNDKALENERASAISEVQRIITERTAELQNISKGMDSFLSNFDPNIEMLLKTINHNKHRFRELPIGPLGNYISVKDEFKEWLRPIQRYLSSSLSSFVVTNAADNKLLRQIIKQCRLRTNIPIVTYKFSNFNFENGKPQGPHTTVLDVLSFKDPKISRLLVDLNKIEKVVLIKNKDEARNYLRSGPRNVTMALALRDENSGFQLVGGYRLDTVSYQMKLRLKAGSSGDGNASYIKELIHQEEHRLSQVRNNFEEKIKGLQTDLRKMHMKHRDVNNELKLVKQKIRGLRINLDKEVDTGVLTSKKDERENQLRAIESYKLGIKELEKTIASLADDAQPLKNLYDEGKRSLMKAKDELSEFKERASKRESKIEKLTDEIKYYEGKKLDMLETITGIEQNITSLSDGLKKQVESAKRFCTLEQSNSEELPNDQEEIKKELDRISKSIQRVENQIGFSQDKVLELYDKSRSKYKEGQNKYLAVHQALELLQESIEKRWQNFHHLRHVTCLEADLDFRSSIRVRGFAGNLVFVEDTKSLEIHIVTANDEEARDVDTLSGGEKSFSQMALLLATWKPMRSRIIALDEFDVFMDQVNRKIGTALIVKKLKNESRTQTIIITPQDIGKITEIDSTGVKIHKMKDPQRQNNSNNTDGRQ</sequence>
<keyword evidence="9" id="KW-0233">DNA recombination</keyword>
<dbReference type="EMBL" id="HE978315">
    <property type="protein sequence ID" value="CCK69031.1"/>
    <property type="molecule type" value="Genomic_DNA"/>
</dbReference>
<dbReference type="Gene3D" id="1.10.287.1490">
    <property type="match status" value="1"/>
</dbReference>
<evidence type="ECO:0000256" key="5">
    <source>
        <dbReference type="ARBA" id="ARBA00022741"/>
    </source>
</evidence>
<dbReference type="KEGG" id="kng:KNAG_0B06010"/>
<comment type="subcellular location">
    <subcellularLocation>
        <location evidence="2">Chromosome</location>
    </subcellularLocation>
    <subcellularLocation>
        <location evidence="1">Nucleus</location>
    </subcellularLocation>
</comment>
<dbReference type="HOGENOM" id="CLU_009063_0_0_1"/>
<feature type="compositionally biased region" description="Polar residues" evidence="13">
    <location>
        <begin position="1106"/>
        <end position="1117"/>
    </location>
</feature>
<name>J7S5A8_HUIN7</name>
<dbReference type="InterPro" id="IPR027417">
    <property type="entry name" value="P-loop_NTPase"/>
</dbReference>
<proteinExistence type="inferred from homology"/>
<keyword evidence="6" id="KW-0227">DNA damage</keyword>
<evidence type="ECO:0000259" key="14">
    <source>
        <dbReference type="Pfam" id="PF02463"/>
    </source>
</evidence>
<dbReference type="GO" id="GO:0000724">
    <property type="term" value="P:double-strand break repair via homologous recombination"/>
    <property type="evidence" value="ECO:0007669"/>
    <property type="project" value="EnsemblFungi"/>
</dbReference>
<evidence type="ECO:0000256" key="11">
    <source>
        <dbReference type="ARBA" id="ARBA00023242"/>
    </source>
</evidence>
<accession>J7S5A8</accession>
<dbReference type="GO" id="GO:0030915">
    <property type="term" value="C:Smc5-Smc6 complex"/>
    <property type="evidence" value="ECO:0007669"/>
    <property type="project" value="EnsemblFungi"/>
</dbReference>
<dbReference type="InterPro" id="IPR003395">
    <property type="entry name" value="RecF/RecN/SMC_N"/>
</dbReference>
<feature type="domain" description="RecF/RecN/SMC N-terminal" evidence="14">
    <location>
        <begin position="81"/>
        <end position="1082"/>
    </location>
</feature>
<evidence type="ECO:0000256" key="2">
    <source>
        <dbReference type="ARBA" id="ARBA00004286"/>
    </source>
</evidence>
<evidence type="ECO:0000256" key="12">
    <source>
        <dbReference type="SAM" id="Coils"/>
    </source>
</evidence>
<keyword evidence="11" id="KW-0539">Nucleus</keyword>
<dbReference type="STRING" id="1071383.J7S5A8"/>
<feature type="region of interest" description="Disordered" evidence="13">
    <location>
        <begin position="1"/>
        <end position="24"/>
    </location>
</feature>
<evidence type="ECO:0000256" key="10">
    <source>
        <dbReference type="ARBA" id="ARBA00023204"/>
    </source>
</evidence>
<dbReference type="GO" id="GO:0003684">
    <property type="term" value="F:damaged DNA binding"/>
    <property type="evidence" value="ECO:0007669"/>
    <property type="project" value="EnsemblFungi"/>
</dbReference>
<dbReference type="GO" id="GO:0003697">
    <property type="term" value="F:single-stranded DNA binding"/>
    <property type="evidence" value="ECO:0007669"/>
    <property type="project" value="TreeGrafter"/>
</dbReference>
<evidence type="ECO:0000256" key="4">
    <source>
        <dbReference type="ARBA" id="ARBA00022454"/>
    </source>
</evidence>
<dbReference type="GO" id="GO:1990683">
    <property type="term" value="P:DNA double-strand break attachment to nuclear envelope"/>
    <property type="evidence" value="ECO:0007669"/>
    <property type="project" value="EnsemblFungi"/>
</dbReference>
<evidence type="ECO:0000313" key="16">
    <source>
        <dbReference type="Proteomes" id="UP000006310"/>
    </source>
</evidence>
<evidence type="ECO:0000256" key="1">
    <source>
        <dbReference type="ARBA" id="ARBA00004123"/>
    </source>
</evidence>
<dbReference type="eggNOG" id="KOG0250">
    <property type="taxonomic scope" value="Eukaryota"/>
</dbReference>
<comment type="similarity">
    <text evidence="3">Belongs to the SMC family. SMC6 subfamily.</text>
</comment>
<dbReference type="Pfam" id="PF02463">
    <property type="entry name" value="SMC_N"/>
    <property type="match status" value="1"/>
</dbReference>
<reference evidence="15 16" key="1">
    <citation type="journal article" date="2011" name="Proc. Natl. Acad. Sci. U.S.A.">
        <title>Evolutionary erosion of yeast sex chromosomes by mating-type switching accidents.</title>
        <authorList>
            <person name="Gordon J.L."/>
            <person name="Armisen D."/>
            <person name="Proux-Wera E."/>
            <person name="Oheigeartaigh S.S."/>
            <person name="Byrne K.P."/>
            <person name="Wolfe K.H."/>
        </authorList>
    </citation>
    <scope>NUCLEOTIDE SEQUENCE [LARGE SCALE GENOMIC DNA]</scope>
    <source>
        <strain evidence="16">ATCC MYA-139 / BCRC 22969 / CBS 8797 / CCRC 22969 / KCTC 17520 / NBRC 10181 / NCYC 3082</strain>
    </source>
</reference>
<dbReference type="OMA" id="FMCHRSL"/>
<dbReference type="GO" id="GO:0071139">
    <property type="term" value="P:resolution of DNA recombination intermediates"/>
    <property type="evidence" value="ECO:0007669"/>
    <property type="project" value="EnsemblFungi"/>
</dbReference>
<dbReference type="GO" id="GO:0019789">
    <property type="term" value="F:SUMO transferase activity"/>
    <property type="evidence" value="ECO:0007669"/>
    <property type="project" value="EnsemblFungi"/>
</dbReference>
<gene>
    <name evidence="15" type="primary">KNAG0B06010</name>
    <name evidence="15" type="ordered locus">KNAG_0B06010</name>
</gene>
<dbReference type="RefSeq" id="XP_022463277.1">
    <property type="nucleotide sequence ID" value="XM_022606598.1"/>
</dbReference>
<dbReference type="OrthoDB" id="10265785at2759"/>
<feature type="coiled-coil region" evidence="12">
    <location>
        <begin position="249"/>
        <end position="484"/>
    </location>
</feature>